<comment type="caution">
    <text evidence="2">The sequence shown here is derived from an EMBL/GenBank/DDBJ whole genome shotgun (WGS) entry which is preliminary data.</text>
</comment>
<organism evidence="2 3">
    <name type="scientific">Pseudonocardia humida</name>
    <dbReference type="NCBI Taxonomy" id="2800819"/>
    <lineage>
        <taxon>Bacteria</taxon>
        <taxon>Bacillati</taxon>
        <taxon>Actinomycetota</taxon>
        <taxon>Actinomycetes</taxon>
        <taxon>Pseudonocardiales</taxon>
        <taxon>Pseudonocardiaceae</taxon>
        <taxon>Pseudonocardia</taxon>
    </lineage>
</organism>
<evidence type="ECO:0000256" key="1">
    <source>
        <dbReference type="SAM" id="Phobius"/>
    </source>
</evidence>
<keyword evidence="1" id="KW-0472">Membrane</keyword>
<evidence type="ECO:0000313" key="2">
    <source>
        <dbReference type="EMBL" id="MCO1659450.1"/>
    </source>
</evidence>
<protein>
    <submittedName>
        <fullName evidence="2">Uncharacterized protein</fullName>
    </submittedName>
</protein>
<proteinExistence type="predicted"/>
<reference evidence="2" key="1">
    <citation type="submission" date="2021-04" db="EMBL/GenBank/DDBJ databases">
        <title>Pseudonocardia sp. nov., isolated from sandy soil of mangrove forest.</title>
        <authorList>
            <person name="Zan Z."/>
            <person name="Huang R."/>
            <person name="Liu W."/>
        </authorList>
    </citation>
    <scope>NUCLEOTIDE SEQUENCE</scope>
    <source>
        <strain evidence="2">S2-4</strain>
    </source>
</reference>
<sequence>MEVGLIGIGFGGFVLLVVLAVLVGMIKSRSVDQAWNHIADERRRNAEERARLNGLLATVDHCRTCPYRPDAPLD</sequence>
<evidence type="ECO:0000313" key="3">
    <source>
        <dbReference type="Proteomes" id="UP001165283"/>
    </source>
</evidence>
<feature type="transmembrane region" description="Helical" evidence="1">
    <location>
        <begin position="6"/>
        <end position="26"/>
    </location>
</feature>
<accession>A0ABT1A930</accession>
<keyword evidence="3" id="KW-1185">Reference proteome</keyword>
<gene>
    <name evidence="2" type="ORF">KDL28_30705</name>
</gene>
<dbReference type="Proteomes" id="UP001165283">
    <property type="component" value="Unassembled WGS sequence"/>
</dbReference>
<dbReference type="EMBL" id="JAGSOV010000065">
    <property type="protein sequence ID" value="MCO1659450.1"/>
    <property type="molecule type" value="Genomic_DNA"/>
</dbReference>
<keyword evidence="1" id="KW-0812">Transmembrane</keyword>
<dbReference type="RefSeq" id="WP_252444269.1">
    <property type="nucleotide sequence ID" value="NZ_JAGSOV010000065.1"/>
</dbReference>
<name>A0ABT1A930_9PSEU</name>
<keyword evidence="1" id="KW-1133">Transmembrane helix</keyword>